<name>A0AAE6II47_LEUCA</name>
<dbReference type="PANTHER" id="PTHR40083">
    <property type="entry name" value="UPF0122 PROTEIN CBO2450/CLC_2298"/>
    <property type="match status" value="1"/>
</dbReference>
<dbReference type="AlphaFoldDB" id="A0AAE6II47"/>
<evidence type="ECO:0000256" key="1">
    <source>
        <dbReference type="ARBA" id="ARBA00008720"/>
    </source>
</evidence>
<evidence type="ECO:0000313" key="5">
    <source>
        <dbReference type="Proteomes" id="UP000321332"/>
    </source>
</evidence>
<comment type="similarity">
    <text evidence="1 3">Belongs to the UPF0122 family.</text>
</comment>
<gene>
    <name evidence="4" type="ORF">FGL89_02525</name>
</gene>
<evidence type="ECO:0000313" key="4">
    <source>
        <dbReference type="EMBL" id="QEA33099.1"/>
    </source>
</evidence>
<dbReference type="NCBIfam" id="NF045758">
    <property type="entry name" value="YlxM"/>
    <property type="match status" value="1"/>
</dbReference>
<evidence type="ECO:0000256" key="3">
    <source>
        <dbReference type="HAMAP-Rule" id="MF_00245"/>
    </source>
</evidence>
<dbReference type="EMBL" id="CP042374">
    <property type="protein sequence ID" value="QEA33099.1"/>
    <property type="molecule type" value="Genomic_DNA"/>
</dbReference>
<sequence>MKFEKKNYINALFGFYGELLTTKQRDYLQYYFEDDYSIVEIAEVETISRQAVSDNIKRAIEQLEKYEYVLHLMKDFQARSAIENQVRDYIEMHYNEDIQLKQLVSQLMAHEIED</sequence>
<dbReference type="RefSeq" id="WP_014973968.1">
    <property type="nucleotide sequence ID" value="NZ_BPKR01000004.1"/>
</dbReference>
<dbReference type="InterPro" id="IPR054831">
    <property type="entry name" value="UPF0122_fam_protein"/>
</dbReference>
<dbReference type="GeneID" id="61186603"/>
<dbReference type="InterPro" id="IPR013324">
    <property type="entry name" value="RNA_pol_sigma_r3/r4-like"/>
</dbReference>
<dbReference type="PANTHER" id="PTHR40083:SF1">
    <property type="entry name" value="UPF0122 PROTEIN YLXM"/>
    <property type="match status" value="1"/>
</dbReference>
<dbReference type="Proteomes" id="UP000321332">
    <property type="component" value="Chromosome"/>
</dbReference>
<comment type="function">
    <text evidence="2 3">Might take part in the signal recognition particle (SRP) pathway. This is inferred from the conservation of its genetic proximity to ftsY/ffh. May be a regulatory protein.</text>
</comment>
<dbReference type="Pfam" id="PF04297">
    <property type="entry name" value="UPF0122"/>
    <property type="match status" value="1"/>
</dbReference>
<dbReference type="HAMAP" id="MF_00245">
    <property type="entry name" value="UPF0122"/>
    <property type="match status" value="1"/>
</dbReference>
<dbReference type="OMA" id="YYKNRSI"/>
<dbReference type="Gene3D" id="1.10.10.10">
    <property type="entry name" value="Winged helix-like DNA-binding domain superfamily/Winged helix DNA-binding domain"/>
    <property type="match status" value="1"/>
</dbReference>
<keyword evidence="4" id="KW-0238">DNA-binding</keyword>
<reference evidence="4 5" key="1">
    <citation type="submission" date="2019-06" db="EMBL/GenBank/DDBJ databases">
        <title>Genome analyses of bacteria isolated from kimchi.</title>
        <authorList>
            <person name="Lee S."/>
            <person name="Ahn S."/>
            <person name="Roh S."/>
        </authorList>
    </citation>
    <scope>NUCLEOTIDE SEQUENCE [LARGE SCALE GENOMIC DNA]</scope>
    <source>
        <strain evidence="4 5">CBA3620</strain>
    </source>
</reference>
<dbReference type="InterPro" id="IPR007394">
    <property type="entry name" value="UPF0122"/>
</dbReference>
<proteinExistence type="inferred from homology"/>
<dbReference type="InterPro" id="IPR036388">
    <property type="entry name" value="WH-like_DNA-bd_sf"/>
</dbReference>
<accession>A0AAE6II47</accession>
<evidence type="ECO:0000256" key="2">
    <source>
        <dbReference type="ARBA" id="ARBA00024764"/>
    </source>
</evidence>
<dbReference type="GO" id="GO:0003677">
    <property type="term" value="F:DNA binding"/>
    <property type="evidence" value="ECO:0007669"/>
    <property type="project" value="UniProtKB-KW"/>
</dbReference>
<dbReference type="SUPFAM" id="SSF88659">
    <property type="entry name" value="Sigma3 and sigma4 domains of RNA polymerase sigma factors"/>
    <property type="match status" value="1"/>
</dbReference>
<protein>
    <recommendedName>
        <fullName evidence="3">UPF0122 protein FGL89_02525</fullName>
    </recommendedName>
</protein>
<organism evidence="4 5">
    <name type="scientific">Leuconostoc carnosum</name>
    <dbReference type="NCBI Taxonomy" id="1252"/>
    <lineage>
        <taxon>Bacteria</taxon>
        <taxon>Bacillati</taxon>
        <taxon>Bacillota</taxon>
        <taxon>Bacilli</taxon>
        <taxon>Lactobacillales</taxon>
        <taxon>Lactobacillaceae</taxon>
        <taxon>Leuconostoc</taxon>
    </lineage>
</organism>